<proteinExistence type="predicted"/>
<sequence length="143" mass="14575">MRARRSGFGVLVGAGVLLLAGCAGDGAASADPSADPSDAPTSQPADSEPRRHVDAAADLESFDCVPVGDGTRWRAAGVLVNSADKADFRVTVLVAPPGATGVKARRVVIPKVATGVETPFEIAAIPVNGSDALTCRVQVTRLR</sequence>
<accession>A0A0B2BUA0</accession>
<keyword evidence="4" id="KW-1185">Reference proteome</keyword>
<feature type="chain" id="PRO_5015034434" description="MmpS family membrane protein" evidence="2">
    <location>
        <begin position="31"/>
        <end position="143"/>
    </location>
</feature>
<protein>
    <recommendedName>
        <fullName evidence="5">MmpS family membrane protein</fullName>
    </recommendedName>
</protein>
<feature type="signal peptide" evidence="2">
    <location>
        <begin position="1"/>
        <end position="30"/>
    </location>
</feature>
<dbReference type="EMBL" id="PGEZ01000001">
    <property type="protein sequence ID" value="PJJ58002.1"/>
    <property type="molecule type" value="Genomic_DNA"/>
</dbReference>
<dbReference type="PROSITE" id="PS51257">
    <property type="entry name" value="PROKAR_LIPOPROTEIN"/>
    <property type="match status" value="1"/>
</dbReference>
<dbReference type="AlphaFoldDB" id="A0A0B2BUA0"/>
<evidence type="ECO:0000256" key="2">
    <source>
        <dbReference type="SAM" id="SignalP"/>
    </source>
</evidence>
<feature type="region of interest" description="Disordered" evidence="1">
    <location>
        <begin position="27"/>
        <end position="53"/>
    </location>
</feature>
<dbReference type="Proteomes" id="UP000230842">
    <property type="component" value="Unassembled WGS sequence"/>
</dbReference>
<dbReference type="RefSeq" id="WP_039341130.1">
    <property type="nucleotide sequence ID" value="NZ_PGEZ01000001.1"/>
</dbReference>
<gene>
    <name evidence="3" type="ORF">CLV56_2245</name>
</gene>
<keyword evidence="2" id="KW-0732">Signal</keyword>
<dbReference type="OrthoDB" id="9926460at2"/>
<evidence type="ECO:0000313" key="4">
    <source>
        <dbReference type="Proteomes" id="UP000230842"/>
    </source>
</evidence>
<name>A0A0B2BUA0_9ACTN</name>
<evidence type="ECO:0000313" key="3">
    <source>
        <dbReference type="EMBL" id="PJJ58002.1"/>
    </source>
</evidence>
<feature type="compositionally biased region" description="Low complexity" evidence="1">
    <location>
        <begin position="27"/>
        <end position="40"/>
    </location>
</feature>
<evidence type="ECO:0000256" key="1">
    <source>
        <dbReference type="SAM" id="MobiDB-lite"/>
    </source>
</evidence>
<comment type="caution">
    <text evidence="3">The sequence shown here is derived from an EMBL/GenBank/DDBJ whole genome shotgun (WGS) entry which is preliminary data.</text>
</comment>
<evidence type="ECO:0008006" key="5">
    <source>
        <dbReference type="Google" id="ProtNLM"/>
    </source>
</evidence>
<organism evidence="3 4">
    <name type="scientific">Mumia flava</name>
    <dbReference type="NCBI Taxonomy" id="1348852"/>
    <lineage>
        <taxon>Bacteria</taxon>
        <taxon>Bacillati</taxon>
        <taxon>Actinomycetota</taxon>
        <taxon>Actinomycetes</taxon>
        <taxon>Propionibacteriales</taxon>
        <taxon>Nocardioidaceae</taxon>
        <taxon>Mumia</taxon>
    </lineage>
</organism>
<reference evidence="3 4" key="1">
    <citation type="submission" date="2017-11" db="EMBL/GenBank/DDBJ databases">
        <title>Genomic Encyclopedia of Archaeal and Bacterial Type Strains, Phase II (KMG-II): From Individual Species to Whole Genera.</title>
        <authorList>
            <person name="Goeker M."/>
        </authorList>
    </citation>
    <scope>NUCLEOTIDE SEQUENCE [LARGE SCALE GENOMIC DNA]</scope>
    <source>
        <strain evidence="3 4">DSM 27763</strain>
    </source>
</reference>